<organism evidence="2 3">
    <name type="scientific">Poecilia latipinna</name>
    <name type="common">sailfin molly</name>
    <dbReference type="NCBI Taxonomy" id="48699"/>
    <lineage>
        <taxon>Eukaryota</taxon>
        <taxon>Metazoa</taxon>
        <taxon>Chordata</taxon>
        <taxon>Craniata</taxon>
        <taxon>Vertebrata</taxon>
        <taxon>Euteleostomi</taxon>
        <taxon>Actinopterygii</taxon>
        <taxon>Neopterygii</taxon>
        <taxon>Teleostei</taxon>
        <taxon>Neoteleostei</taxon>
        <taxon>Acanthomorphata</taxon>
        <taxon>Ovalentaria</taxon>
        <taxon>Atherinomorphae</taxon>
        <taxon>Cyprinodontiformes</taxon>
        <taxon>Poeciliidae</taxon>
        <taxon>Poeciliinae</taxon>
        <taxon>Poecilia</taxon>
    </lineage>
</organism>
<evidence type="ECO:0000313" key="2">
    <source>
        <dbReference type="Ensembl" id="ENSPLAP00000019093.1"/>
    </source>
</evidence>
<evidence type="ECO:0000313" key="3">
    <source>
        <dbReference type="Proteomes" id="UP000261500"/>
    </source>
</evidence>
<keyword evidence="3" id="KW-1185">Reference proteome</keyword>
<accession>A0A3B3V215</accession>
<dbReference type="Ensembl" id="ENSPLAT00000016905.1">
    <property type="protein sequence ID" value="ENSPLAP00000019093.1"/>
    <property type="gene ID" value="ENSPLAG00000000924.1"/>
</dbReference>
<feature type="region of interest" description="Disordered" evidence="1">
    <location>
        <begin position="49"/>
        <end position="69"/>
    </location>
</feature>
<sequence>CSSKKQKNKQTNKKKKPYTCKQYDNVQLSYCSGKRRVLCPRGRKRPFDDVLAENHNSSQKKPLLQKQHENPDEFANAVRDKDHHFGDIHCHVTFAFKCYLVSFK</sequence>
<name>A0A3B3V215_9TELE</name>
<proteinExistence type="predicted"/>
<dbReference type="AlphaFoldDB" id="A0A3B3V215"/>
<dbReference type="Proteomes" id="UP000261500">
    <property type="component" value="Unplaced"/>
</dbReference>
<evidence type="ECO:0000256" key="1">
    <source>
        <dbReference type="SAM" id="MobiDB-lite"/>
    </source>
</evidence>
<reference evidence="2" key="1">
    <citation type="submission" date="2025-08" db="UniProtKB">
        <authorList>
            <consortium name="Ensembl"/>
        </authorList>
    </citation>
    <scope>IDENTIFICATION</scope>
</reference>
<reference evidence="2" key="2">
    <citation type="submission" date="2025-09" db="UniProtKB">
        <authorList>
            <consortium name="Ensembl"/>
        </authorList>
    </citation>
    <scope>IDENTIFICATION</scope>
</reference>
<protein>
    <submittedName>
        <fullName evidence="2">Uncharacterized protein</fullName>
    </submittedName>
</protein>